<evidence type="ECO:0000313" key="4">
    <source>
        <dbReference type="Proteomes" id="UP000321797"/>
    </source>
</evidence>
<dbReference type="SUPFAM" id="SSF52540">
    <property type="entry name" value="P-loop containing nucleoside triphosphate hydrolases"/>
    <property type="match status" value="1"/>
</dbReference>
<feature type="compositionally biased region" description="Low complexity" evidence="1">
    <location>
        <begin position="22"/>
        <end position="32"/>
    </location>
</feature>
<comment type="caution">
    <text evidence="3">The sequence shown here is derived from an EMBL/GenBank/DDBJ whole genome shotgun (WGS) entry which is preliminary data.</text>
</comment>
<dbReference type="GO" id="GO:0005829">
    <property type="term" value="C:cytosol"/>
    <property type="evidence" value="ECO:0007669"/>
    <property type="project" value="TreeGrafter"/>
</dbReference>
<organism evidence="3 4">
    <name type="scientific">Mycolicibacter arupensis</name>
    <dbReference type="NCBI Taxonomy" id="342002"/>
    <lineage>
        <taxon>Bacteria</taxon>
        <taxon>Bacillati</taxon>
        <taxon>Actinomycetota</taxon>
        <taxon>Actinomycetes</taxon>
        <taxon>Mycobacteriales</taxon>
        <taxon>Mycobacteriaceae</taxon>
        <taxon>Mycolicibacter</taxon>
    </lineage>
</organism>
<dbReference type="GO" id="GO:0051782">
    <property type="term" value="P:negative regulation of cell division"/>
    <property type="evidence" value="ECO:0007669"/>
    <property type="project" value="TreeGrafter"/>
</dbReference>
<evidence type="ECO:0000259" key="2">
    <source>
        <dbReference type="Pfam" id="PF01656"/>
    </source>
</evidence>
<feature type="domain" description="CobQ/CobB/MinD/ParA nucleotide binding" evidence="2">
    <location>
        <begin position="197"/>
        <end position="383"/>
    </location>
</feature>
<name>A0A5C7Y8S4_9MYCO</name>
<proteinExistence type="predicted"/>
<dbReference type="GO" id="GO:0005524">
    <property type="term" value="F:ATP binding"/>
    <property type="evidence" value="ECO:0007669"/>
    <property type="project" value="TreeGrafter"/>
</dbReference>
<sequence length="457" mass="49238">MSDREWLEQQMGATPAQPAVDQANQQQNWQQQFVSLNPEAGPDETQVIQLPADGVRNDGPASSAPQQQPQPQAGQHQQYPGHHTGSFPSPNGAYQQPYPAQDSAPFGWPQPATSERSTGSHSPGMSFAMSDGLGLLGEHVRASEFVAQKKIPSSRGWRKWLHWATFGAVNLGESPDEQLVRQMQDQVAAPLLGTFAVMVLGGKGGVGKTSTTVAIGSCFAALRPREQVVAIDADPGQGANLAARIDPSASSSFSDIVAAEDLVRYSDMRARVGHNDAGLDVVASGAHRSAGTHASVSAELYNSTRHRLDDFYNIQLTDCGVDIQSPIMAGVLDNADALVMVTSAIPDGAEGAAKQLDWLAGQPKYRHLLDRMVLIINHIRTQDRWSDRKATEHLVATLVERFGRWISDDRIIVMPYDRHVAKAGVIDPTEMASLTKRRVLEATAALATSFPTTADAS</sequence>
<dbReference type="InterPro" id="IPR050625">
    <property type="entry name" value="ParA/MinD_ATPase"/>
</dbReference>
<evidence type="ECO:0000256" key="1">
    <source>
        <dbReference type="SAM" id="MobiDB-lite"/>
    </source>
</evidence>
<dbReference type="GO" id="GO:0016887">
    <property type="term" value="F:ATP hydrolysis activity"/>
    <property type="evidence" value="ECO:0007669"/>
    <property type="project" value="TreeGrafter"/>
</dbReference>
<feature type="compositionally biased region" description="Low complexity" evidence="1">
    <location>
        <begin position="59"/>
        <end position="83"/>
    </location>
</feature>
<reference evidence="3 4" key="1">
    <citation type="submission" date="2018-09" db="EMBL/GenBank/DDBJ databases">
        <title>Metagenome Assembled Genomes from an Advanced Water Purification Facility.</title>
        <authorList>
            <person name="Stamps B.W."/>
            <person name="Spear J.R."/>
        </authorList>
    </citation>
    <scope>NUCLEOTIDE SEQUENCE [LARGE SCALE GENOMIC DNA]</scope>
    <source>
        <strain evidence="3">Bin_29_2</strain>
    </source>
</reference>
<dbReference type="PANTHER" id="PTHR43384:SF14">
    <property type="entry name" value="ESX-1 SECRETION-ASSOCIATED PROTEIN ESPI"/>
    <property type="match status" value="1"/>
</dbReference>
<feature type="compositionally biased region" description="Polar residues" evidence="1">
    <location>
        <begin position="111"/>
        <end position="123"/>
    </location>
</feature>
<dbReference type="Gene3D" id="3.40.50.300">
    <property type="entry name" value="P-loop containing nucleotide triphosphate hydrolases"/>
    <property type="match status" value="1"/>
</dbReference>
<dbReference type="RefSeq" id="WP_276759597.1">
    <property type="nucleotide sequence ID" value="NZ_SSGD01000031.1"/>
</dbReference>
<dbReference type="InterPro" id="IPR027417">
    <property type="entry name" value="P-loop_NTPase"/>
</dbReference>
<dbReference type="AlphaFoldDB" id="A0A5C7Y8S4"/>
<dbReference type="Pfam" id="PF01656">
    <property type="entry name" value="CbiA"/>
    <property type="match status" value="1"/>
</dbReference>
<evidence type="ECO:0000313" key="3">
    <source>
        <dbReference type="EMBL" id="TXI57987.1"/>
    </source>
</evidence>
<feature type="region of interest" description="Disordered" evidence="1">
    <location>
        <begin position="1"/>
        <end position="126"/>
    </location>
</feature>
<gene>
    <name evidence="3" type="ORF">E6Q54_06850</name>
</gene>
<accession>A0A5C7Y8S4</accession>
<dbReference type="GO" id="GO:0009898">
    <property type="term" value="C:cytoplasmic side of plasma membrane"/>
    <property type="evidence" value="ECO:0007669"/>
    <property type="project" value="TreeGrafter"/>
</dbReference>
<protein>
    <submittedName>
        <fullName evidence="3">ATPase</fullName>
    </submittedName>
</protein>
<dbReference type="InterPro" id="IPR002586">
    <property type="entry name" value="CobQ/CobB/MinD/ParA_Nub-bd_dom"/>
</dbReference>
<dbReference type="PANTHER" id="PTHR43384">
    <property type="entry name" value="SEPTUM SITE-DETERMINING PROTEIN MIND HOMOLOG, CHLOROPLASTIC-RELATED"/>
    <property type="match status" value="1"/>
</dbReference>
<dbReference type="Proteomes" id="UP000321797">
    <property type="component" value="Unassembled WGS sequence"/>
</dbReference>
<dbReference type="EMBL" id="SSGD01000031">
    <property type="protein sequence ID" value="TXI57987.1"/>
    <property type="molecule type" value="Genomic_DNA"/>
</dbReference>